<dbReference type="InterPro" id="IPR027417">
    <property type="entry name" value="P-loop_NTPase"/>
</dbReference>
<feature type="region of interest" description="Disordered" evidence="9">
    <location>
        <begin position="372"/>
        <end position="393"/>
    </location>
</feature>
<keyword evidence="7 8" id="KW-0472">Membrane</keyword>
<feature type="domain" description="ABC transporter" evidence="10">
    <location>
        <begin position="308"/>
        <end position="540"/>
    </location>
</feature>
<evidence type="ECO:0000256" key="8">
    <source>
        <dbReference type="RuleBase" id="RU363032"/>
    </source>
</evidence>
<dbReference type="GO" id="GO:0016887">
    <property type="term" value="F:ATP hydrolysis activity"/>
    <property type="evidence" value="ECO:0007669"/>
    <property type="project" value="InterPro"/>
</dbReference>
<dbReference type="EMBL" id="FXYY01000011">
    <property type="protein sequence ID" value="SMX85811.1"/>
    <property type="molecule type" value="Genomic_DNA"/>
</dbReference>
<dbReference type="PROSITE" id="PS50893">
    <property type="entry name" value="ABC_TRANSPORTER_2"/>
    <property type="match status" value="2"/>
</dbReference>
<dbReference type="AlphaFoldDB" id="A0A2H1JEL2"/>
<dbReference type="RefSeq" id="WP_101555000.1">
    <property type="nucleotide sequence ID" value="NZ_FXYY01000011.1"/>
</dbReference>
<dbReference type="SMART" id="SM00382">
    <property type="entry name" value="AAA"/>
    <property type="match status" value="2"/>
</dbReference>
<comment type="subcellular location">
    <subcellularLocation>
        <location evidence="8">Cell membrane</location>
        <topology evidence="8">Multi-pass membrane protein</topology>
    </subcellularLocation>
    <subcellularLocation>
        <location evidence="1">Membrane</location>
        <topology evidence="1">Multi-pass membrane protein</topology>
    </subcellularLocation>
</comment>
<dbReference type="Pfam" id="PF00005">
    <property type="entry name" value="ABC_tran"/>
    <property type="match status" value="2"/>
</dbReference>
<dbReference type="Gene3D" id="3.40.50.300">
    <property type="entry name" value="P-loop containing nucleotide triphosphate hydrolases"/>
    <property type="match status" value="2"/>
</dbReference>
<comment type="similarity">
    <text evidence="2">Belongs to the ABC transporter superfamily.</text>
</comment>
<dbReference type="PROSITE" id="PS50928">
    <property type="entry name" value="ABC_TM1"/>
    <property type="match status" value="1"/>
</dbReference>
<evidence type="ECO:0000256" key="3">
    <source>
        <dbReference type="ARBA" id="ARBA00022692"/>
    </source>
</evidence>
<dbReference type="Proteomes" id="UP000234641">
    <property type="component" value="Unassembled WGS sequence"/>
</dbReference>
<name>A0A2H1JEL2_BRELN</name>
<dbReference type="PANTHER" id="PTHR24220:SF689">
    <property type="entry name" value="LIPOPROTEIN-RELEASING SYSTEM ATP-BINDING PROTEIN LOLD"/>
    <property type="match status" value="1"/>
</dbReference>
<dbReference type="GO" id="GO:0022857">
    <property type="term" value="F:transmembrane transporter activity"/>
    <property type="evidence" value="ECO:0007669"/>
    <property type="project" value="TreeGrafter"/>
</dbReference>
<accession>A0A2H1JEL2</accession>
<evidence type="ECO:0000256" key="2">
    <source>
        <dbReference type="ARBA" id="ARBA00005417"/>
    </source>
</evidence>
<keyword evidence="5" id="KW-0067">ATP-binding</keyword>
<evidence type="ECO:0000256" key="7">
    <source>
        <dbReference type="ARBA" id="ARBA00023136"/>
    </source>
</evidence>
<evidence type="ECO:0000259" key="10">
    <source>
        <dbReference type="PROSITE" id="PS50893"/>
    </source>
</evidence>
<keyword evidence="4" id="KW-0547">Nucleotide-binding</keyword>
<feature type="transmembrane region" description="Helical" evidence="8">
    <location>
        <begin position="24"/>
        <end position="45"/>
    </location>
</feature>
<evidence type="ECO:0000313" key="12">
    <source>
        <dbReference type="EMBL" id="SMX85811.1"/>
    </source>
</evidence>
<feature type="domain" description="ABC transporter" evidence="10">
    <location>
        <begin position="570"/>
        <end position="783"/>
    </location>
</feature>
<proteinExistence type="inferred from homology"/>
<keyword evidence="3 8" id="KW-0812">Transmembrane</keyword>
<feature type="domain" description="ABC transmembrane type-1" evidence="11">
    <location>
        <begin position="86"/>
        <end position="271"/>
    </location>
</feature>
<evidence type="ECO:0000256" key="4">
    <source>
        <dbReference type="ARBA" id="ARBA00022741"/>
    </source>
</evidence>
<dbReference type="PANTHER" id="PTHR24220">
    <property type="entry name" value="IMPORT ATP-BINDING PROTEIN"/>
    <property type="match status" value="1"/>
</dbReference>
<evidence type="ECO:0000256" key="5">
    <source>
        <dbReference type="ARBA" id="ARBA00022840"/>
    </source>
</evidence>
<evidence type="ECO:0000256" key="6">
    <source>
        <dbReference type="ARBA" id="ARBA00022989"/>
    </source>
</evidence>
<dbReference type="GO" id="GO:0005886">
    <property type="term" value="C:plasma membrane"/>
    <property type="evidence" value="ECO:0007669"/>
    <property type="project" value="UniProtKB-SubCell"/>
</dbReference>
<keyword evidence="6 8" id="KW-1133">Transmembrane helix</keyword>
<gene>
    <name evidence="12" type="ORF">BLIN9172_02062</name>
</gene>
<evidence type="ECO:0000256" key="9">
    <source>
        <dbReference type="SAM" id="MobiDB-lite"/>
    </source>
</evidence>
<organism evidence="12 13">
    <name type="scientific">Brevibacterium linens ATCC 9172</name>
    <dbReference type="NCBI Taxonomy" id="1255617"/>
    <lineage>
        <taxon>Bacteria</taxon>
        <taxon>Bacillati</taxon>
        <taxon>Actinomycetota</taxon>
        <taxon>Actinomycetes</taxon>
        <taxon>Micrococcales</taxon>
        <taxon>Brevibacteriaceae</taxon>
        <taxon>Brevibacterium</taxon>
    </lineage>
</organism>
<dbReference type="GO" id="GO:0005524">
    <property type="term" value="F:ATP binding"/>
    <property type="evidence" value="ECO:0007669"/>
    <property type="project" value="UniProtKB-KW"/>
</dbReference>
<keyword evidence="8" id="KW-0813">Transport</keyword>
<evidence type="ECO:0000313" key="13">
    <source>
        <dbReference type="Proteomes" id="UP000234641"/>
    </source>
</evidence>
<dbReference type="Pfam" id="PF00528">
    <property type="entry name" value="BPD_transp_1"/>
    <property type="match status" value="1"/>
</dbReference>
<dbReference type="PROSITE" id="PS00211">
    <property type="entry name" value="ABC_TRANSPORTER_1"/>
    <property type="match status" value="2"/>
</dbReference>
<sequence>MTAFRIGPLRRGTLLSFARVCTRYGAPTMLVCLVMVIAVIGPAFAPVSTSAVIGAPWSPAPGTLVGTDALGRDVFSRTIAGGRQLVLGSIPIGITASACGVVLGLLAFRVRWIDRALGTVTATAMALPGTVVVLCAATFLPSIAAVAVGMLVLGAPLSARIVRASAGRLHDAEFIRLAQRRGDSAARIGIVELIPALSSTVLADMAVRVLASLQLLAGLHVLGFGPPPPTPDWAVMVRENLPGILLAPQSVALPAAALALVSASLLMGFDTYARALAPSAGARGGHSHLRVDGHTGEAEHGNGYEPVLDVEELVIGAASEPFLRVDRLRLNPGEIIGIHGPSGAGKTTLIETLALAPPLGTPVSARTFRFLGADPPATEGGRARARRKSIGWSEQDPKRTIDARLSVSRVIADGRRDIDSIALLSRLGLSPHLAGRQAGQISGGQAARVSLARALAGQPRLLVLDEPTAGLDPTTAAVVTDELARFTAGGGAAIIVSHQRSWLDTIATAVAEVSDGVVTFAHPLQNSGQPVRTLPPPGGSAARRQDRDAGSLLGQWTSVTVAVAEPERDDRSGAIAGPRATSTTLGPLDLVVREREVVALLAASGTGKSSLLRRLAAEAPPAEVEVSGNGLPSTGGVTPRGTSLMIQDSATAFNPGRRLLSQIIDHVRLSEGIDGAQARERAAHMLARLEIGPSVAARRPGQCSGGERQRAGLARALLTSAPLVLLDEPTSALDPRMRRAVAALLREEARKGKGILVATHDEELAASADTVIAWADSTSPHSK</sequence>
<feature type="transmembrane region" description="Helical" evidence="8">
    <location>
        <begin position="85"/>
        <end position="110"/>
    </location>
</feature>
<evidence type="ECO:0000259" key="11">
    <source>
        <dbReference type="PROSITE" id="PS50928"/>
    </source>
</evidence>
<dbReference type="InterPro" id="IPR017871">
    <property type="entry name" value="ABC_transporter-like_CS"/>
</dbReference>
<dbReference type="InterPro" id="IPR000515">
    <property type="entry name" value="MetI-like"/>
</dbReference>
<feature type="region of interest" description="Disordered" evidence="9">
    <location>
        <begin position="527"/>
        <end position="547"/>
    </location>
</feature>
<dbReference type="InterPro" id="IPR003593">
    <property type="entry name" value="AAA+_ATPase"/>
</dbReference>
<protein>
    <submittedName>
        <fullName evidence="12">Binding-protein-dependent transport system inner membrane component</fullName>
    </submittedName>
</protein>
<dbReference type="SUPFAM" id="SSF52540">
    <property type="entry name" value="P-loop containing nucleoside triphosphate hydrolases"/>
    <property type="match status" value="2"/>
</dbReference>
<comment type="similarity">
    <text evidence="8">Belongs to the binding-protein-dependent transport system permease family.</text>
</comment>
<dbReference type="InterPro" id="IPR015854">
    <property type="entry name" value="ABC_transpr_LolD-like"/>
</dbReference>
<evidence type="ECO:0000256" key="1">
    <source>
        <dbReference type="ARBA" id="ARBA00004141"/>
    </source>
</evidence>
<reference evidence="12 13" key="1">
    <citation type="submission" date="2017-03" db="EMBL/GenBank/DDBJ databases">
        <authorList>
            <person name="Afonso C.L."/>
            <person name="Miller P.J."/>
            <person name="Scott M.A."/>
            <person name="Spackman E."/>
            <person name="Goraichik I."/>
            <person name="Dimitrov K.M."/>
            <person name="Suarez D.L."/>
            <person name="Swayne D.E."/>
        </authorList>
    </citation>
    <scope>NUCLEOTIDE SEQUENCE [LARGE SCALE GENOMIC DNA]</scope>
    <source>
        <strain evidence="12 13">ATCC 9172</strain>
    </source>
</reference>
<feature type="transmembrane region" description="Helical" evidence="8">
    <location>
        <begin position="130"/>
        <end position="153"/>
    </location>
</feature>
<dbReference type="InterPro" id="IPR003439">
    <property type="entry name" value="ABC_transporter-like_ATP-bd"/>
</dbReference>